<sequence>MSDPQDPDPNGLYAAMVGYHEILSSAVQAGFTRKEAFAMVLTTVRAHAEGGARGGQ</sequence>
<dbReference type="EMBL" id="WMHZ01000010">
    <property type="protein sequence ID" value="NDO78237.1"/>
    <property type="molecule type" value="Genomic_DNA"/>
</dbReference>
<organism evidence="1 2">
    <name type="scientific">Kocuria marina subsp. indica</name>
    <dbReference type="NCBI Taxonomy" id="1049583"/>
    <lineage>
        <taxon>Bacteria</taxon>
        <taxon>Bacillati</taxon>
        <taxon>Actinomycetota</taxon>
        <taxon>Actinomycetes</taxon>
        <taxon>Micrococcales</taxon>
        <taxon>Micrococcaceae</taxon>
        <taxon>Kocuria</taxon>
    </lineage>
</organism>
<reference evidence="1 2" key="1">
    <citation type="submission" date="2019-11" db="EMBL/GenBank/DDBJ databases">
        <title>Draft genome sequence of Kocuria indica DP-K7, a methyl red degrading Actinobacterium.</title>
        <authorList>
            <person name="Kumaran S."/>
            <person name="Tischler D."/>
            <person name="Ngo A.C.R."/>
            <person name="Schultes F."/>
        </authorList>
    </citation>
    <scope>NUCLEOTIDE SEQUENCE [LARGE SCALE GENOMIC DNA]</scope>
    <source>
        <strain evidence="1 2">DP-K7</strain>
    </source>
</reference>
<dbReference type="RefSeq" id="WP_162229603.1">
    <property type="nucleotide sequence ID" value="NZ_WMHZ01000010.1"/>
</dbReference>
<gene>
    <name evidence="1" type="ORF">GKZ75_08375</name>
</gene>
<name>A0A6N9R027_9MICC</name>
<accession>A0A6N9R027</accession>
<proteinExistence type="predicted"/>
<dbReference type="AlphaFoldDB" id="A0A6N9R027"/>
<evidence type="ECO:0000313" key="2">
    <source>
        <dbReference type="Proteomes" id="UP000471026"/>
    </source>
</evidence>
<comment type="caution">
    <text evidence="1">The sequence shown here is derived from an EMBL/GenBank/DDBJ whole genome shotgun (WGS) entry which is preliminary data.</text>
</comment>
<dbReference type="Proteomes" id="UP000471026">
    <property type="component" value="Unassembled WGS sequence"/>
</dbReference>
<protein>
    <submittedName>
        <fullName evidence="1">Uncharacterized protein</fullName>
    </submittedName>
</protein>
<evidence type="ECO:0000313" key="1">
    <source>
        <dbReference type="EMBL" id="NDO78237.1"/>
    </source>
</evidence>